<dbReference type="InterPro" id="IPR006342">
    <property type="entry name" value="FkbM_mtfrase"/>
</dbReference>
<keyword evidence="1" id="KW-0472">Membrane</keyword>
<dbReference type="HOGENOM" id="CLU_054633_1_0_1"/>
<dbReference type="RefSeq" id="XP_045097742.1">
    <property type="nucleotide sequence ID" value="XM_045237407.1"/>
</dbReference>
<dbReference type="CTD" id="8578741"/>
<keyword evidence="4" id="KW-1185">Reference proteome</keyword>
<reference evidence="3 4" key="2">
    <citation type="journal article" date="2011" name="PLoS Genet.">
        <title>Caenorhabditis briggsae recombinant inbred line genotypes reveal inter-strain incompatibility and the evolution of recombination.</title>
        <authorList>
            <person name="Ross J.A."/>
            <person name="Koboldt D.C."/>
            <person name="Staisch J.E."/>
            <person name="Chamberlin H.M."/>
            <person name="Gupta B.P."/>
            <person name="Miller R.D."/>
            <person name="Baird S.E."/>
            <person name="Haag E.S."/>
        </authorList>
    </citation>
    <scope>NUCLEOTIDE SEQUENCE [LARGE SCALE GENOMIC DNA]</scope>
    <source>
        <strain evidence="3 4">AF16</strain>
    </source>
</reference>
<evidence type="ECO:0000313" key="4">
    <source>
        <dbReference type="Proteomes" id="UP000008549"/>
    </source>
</evidence>
<name>A8Y3U4_CAEBR</name>
<evidence type="ECO:0000256" key="1">
    <source>
        <dbReference type="SAM" id="Phobius"/>
    </source>
</evidence>
<dbReference type="EMBL" id="HE601533">
    <property type="protein sequence ID" value="CAP39563.2"/>
    <property type="molecule type" value="Genomic_DNA"/>
</dbReference>
<sequence>MKLDREPLNYQFQFLKLPFPKFSIQKCTIITFRICDKNEDTHLAEWKYSRQDIRKKETTLKISVVLFFSFLMDNFNYNRLDNNRLTFPRAIFCLRSLLWFLVAVFFVWVVVKAQENVVPWDEADMILVNDTTISPIFREFYKCVKPKLAPLKGNYQNFWYDFTNVISECDSLEAYTALDIRPSRNRDETKYVAFPRKNENLTMVTLGIGHDVSAEIRLRELYPNIQFFGADPSSEINKNLYEKSLGGKYFQYAVSDQNGIDDSVVLGNDGYVQQKTQHIGIDHFFKNSVQKSKIDILWMDIEGNEYPVLNQLHHDGNLDRQGVKICQLNVEMHKDLSNLQEMKLFHNFIWKVLEDRKYIFMKPVFVKWQQFRFIRLFIVNIADQECTDLYVK</sequence>
<keyword evidence="1" id="KW-0812">Transmembrane</keyword>
<gene>
    <name evidence="3 5" type="ORF">CBG23470</name>
    <name evidence="3" type="ORF">CBG_23470</name>
</gene>
<dbReference type="OMA" id="RNENLTM"/>
<evidence type="ECO:0000313" key="5">
    <source>
        <dbReference type="WormBase" id="CBG23470"/>
    </source>
</evidence>
<feature type="transmembrane region" description="Helical" evidence="1">
    <location>
        <begin position="89"/>
        <end position="111"/>
    </location>
</feature>
<dbReference type="eggNOG" id="ENOG502TG1Y">
    <property type="taxonomic scope" value="Eukaryota"/>
</dbReference>
<organism evidence="3 4">
    <name type="scientific">Caenorhabditis briggsae</name>
    <dbReference type="NCBI Taxonomy" id="6238"/>
    <lineage>
        <taxon>Eukaryota</taxon>
        <taxon>Metazoa</taxon>
        <taxon>Ecdysozoa</taxon>
        <taxon>Nematoda</taxon>
        <taxon>Chromadorea</taxon>
        <taxon>Rhabditida</taxon>
        <taxon>Rhabditina</taxon>
        <taxon>Rhabditomorpha</taxon>
        <taxon>Rhabditoidea</taxon>
        <taxon>Rhabditidae</taxon>
        <taxon>Peloderinae</taxon>
        <taxon>Caenorhabditis</taxon>
    </lineage>
</organism>
<dbReference type="Pfam" id="PF05050">
    <property type="entry name" value="Methyltransf_21"/>
    <property type="match status" value="1"/>
</dbReference>
<dbReference type="Proteomes" id="UP000008549">
    <property type="component" value="Unassembled WGS sequence"/>
</dbReference>
<dbReference type="PANTHER" id="PTHR22989:SF19">
    <property type="entry name" value="METHYLTRANSFERASE FKBM DOMAIN-CONTAINING PROTEIN"/>
    <property type="match status" value="1"/>
</dbReference>
<accession>A8Y3U4</accession>
<reference evidence="3 4" key="1">
    <citation type="journal article" date="2003" name="PLoS Biol.">
        <title>The genome sequence of Caenorhabditis briggsae: a platform for comparative genomics.</title>
        <authorList>
            <person name="Stein L.D."/>
            <person name="Bao Z."/>
            <person name="Blasiar D."/>
            <person name="Blumenthal T."/>
            <person name="Brent M.R."/>
            <person name="Chen N."/>
            <person name="Chinwalla A."/>
            <person name="Clarke L."/>
            <person name="Clee C."/>
            <person name="Coghlan A."/>
            <person name="Coulson A."/>
            <person name="D'Eustachio P."/>
            <person name="Fitch D.H."/>
            <person name="Fulton L.A."/>
            <person name="Fulton R.E."/>
            <person name="Griffiths-Jones S."/>
            <person name="Harris T.W."/>
            <person name="Hillier L.W."/>
            <person name="Kamath R."/>
            <person name="Kuwabara P.E."/>
            <person name="Mardis E.R."/>
            <person name="Marra M.A."/>
            <person name="Miner T.L."/>
            <person name="Minx P."/>
            <person name="Mullikin J.C."/>
            <person name="Plumb R.W."/>
            <person name="Rogers J."/>
            <person name="Schein J.E."/>
            <person name="Sohrmann M."/>
            <person name="Spieth J."/>
            <person name="Stajich J.E."/>
            <person name="Wei C."/>
            <person name="Willey D."/>
            <person name="Wilson R.K."/>
            <person name="Durbin R."/>
            <person name="Waterston R.H."/>
        </authorList>
    </citation>
    <scope>NUCLEOTIDE SEQUENCE [LARGE SCALE GENOMIC DNA]</scope>
    <source>
        <strain evidence="3 4">AF16</strain>
    </source>
</reference>
<dbReference type="PANTHER" id="PTHR22989">
    <property type="entry name" value="UNCHARACTERIZED DUF13 C.ELEGANS"/>
    <property type="match status" value="1"/>
</dbReference>
<dbReference type="FunCoup" id="A8Y3U4">
    <property type="interactions" value="8"/>
</dbReference>
<dbReference type="InParanoid" id="A8Y3U4"/>
<dbReference type="KEGG" id="cbr:CBG_23470"/>
<feature type="domain" description="Methyltransferase FkbM" evidence="2">
    <location>
        <begin position="154"/>
        <end position="359"/>
    </location>
</feature>
<protein>
    <submittedName>
        <fullName evidence="3">Protein CBG23470</fullName>
    </submittedName>
</protein>
<dbReference type="GeneID" id="8578741"/>
<evidence type="ECO:0000313" key="3">
    <source>
        <dbReference type="EMBL" id="CAP39563.2"/>
    </source>
</evidence>
<proteinExistence type="predicted"/>
<evidence type="ECO:0000259" key="2">
    <source>
        <dbReference type="Pfam" id="PF05050"/>
    </source>
</evidence>
<dbReference type="InterPro" id="IPR029063">
    <property type="entry name" value="SAM-dependent_MTases_sf"/>
</dbReference>
<dbReference type="SUPFAM" id="SSF53335">
    <property type="entry name" value="S-adenosyl-L-methionine-dependent methyltransferases"/>
    <property type="match status" value="1"/>
</dbReference>
<keyword evidence="1" id="KW-1133">Transmembrane helix</keyword>
<dbReference type="WormBase" id="CBG23470">
    <property type="protein sequence ID" value="CBP38481"/>
    <property type="gene ID" value="WBGene00041824"/>
</dbReference>
<dbReference type="AlphaFoldDB" id="A8Y3U4"/>